<reference evidence="1 2" key="1">
    <citation type="submission" date="2023-07" db="EMBL/GenBank/DDBJ databases">
        <title>Genomic Encyclopedia of Type Strains, Phase IV (KMG-IV): sequencing the most valuable type-strain genomes for metagenomic binning, comparative biology and taxonomic classification.</title>
        <authorList>
            <person name="Goeker M."/>
        </authorList>
    </citation>
    <scope>NUCLEOTIDE SEQUENCE [LARGE SCALE GENOMIC DNA]</scope>
    <source>
        <strain evidence="1 2">B1-1</strain>
    </source>
</reference>
<dbReference type="Proteomes" id="UP001223743">
    <property type="component" value="Unassembled WGS sequence"/>
</dbReference>
<dbReference type="EMBL" id="JAUSWJ010000001">
    <property type="protein sequence ID" value="MDQ0514672.1"/>
    <property type="molecule type" value="Genomic_DNA"/>
</dbReference>
<sequence length="297" mass="32612">MTVAILEADKPIGRAGTGRTMASFMMRTKRVRPSLPPVSRRLRAGLETVVVLVFAFLFSLGAHAGPKAPDDYSDSEIMRGFMLTVFGREGPLPQDGSAGFVNKFTDPVGVYVLDNSGIAGQAAEVSRFVALLDRTVPNLEIKMEPQPEKARLFIFLVNRANYRQVIADAVPRSPQTKFLERARCSTILWNRTTGVLDKAYVFILADRGPKIFTSCLAEELTQALGPANDNAELRWSLYNDDNDVGTFGLFDWYILATLYDGSVLAGMNAEEARSVLPGAIARARAFAPRVRPLLVLP</sequence>
<comment type="caution">
    <text evidence="1">The sequence shown here is derived from an EMBL/GenBank/DDBJ whole genome shotgun (WGS) entry which is preliminary data.</text>
</comment>
<proteinExistence type="predicted"/>
<dbReference type="Pfam" id="PF11150">
    <property type="entry name" value="DUF2927"/>
    <property type="match status" value="1"/>
</dbReference>
<gene>
    <name evidence="1" type="ORF">QO015_000285</name>
</gene>
<evidence type="ECO:0000313" key="1">
    <source>
        <dbReference type="EMBL" id="MDQ0514672.1"/>
    </source>
</evidence>
<keyword evidence="2" id="KW-1185">Reference proteome</keyword>
<name>A0ABU0M140_9HYPH</name>
<protein>
    <recommendedName>
        <fullName evidence="3">DUF2927 domain-containing protein</fullName>
    </recommendedName>
</protein>
<accession>A0ABU0M140</accession>
<dbReference type="InterPro" id="IPR021323">
    <property type="entry name" value="DUF2927"/>
</dbReference>
<dbReference type="RefSeq" id="WP_266281948.1">
    <property type="nucleotide sequence ID" value="NZ_JAPKNF010000001.1"/>
</dbReference>
<evidence type="ECO:0000313" key="2">
    <source>
        <dbReference type="Proteomes" id="UP001223743"/>
    </source>
</evidence>
<organism evidence="1 2">
    <name type="scientific">Kaistia geumhonensis</name>
    <dbReference type="NCBI Taxonomy" id="410839"/>
    <lineage>
        <taxon>Bacteria</taxon>
        <taxon>Pseudomonadati</taxon>
        <taxon>Pseudomonadota</taxon>
        <taxon>Alphaproteobacteria</taxon>
        <taxon>Hyphomicrobiales</taxon>
        <taxon>Kaistiaceae</taxon>
        <taxon>Kaistia</taxon>
    </lineage>
</organism>
<evidence type="ECO:0008006" key="3">
    <source>
        <dbReference type="Google" id="ProtNLM"/>
    </source>
</evidence>